<reference evidence="1" key="1">
    <citation type="submission" date="2020-10" db="EMBL/GenBank/DDBJ databases">
        <title>Bacterium isolated from coastal waters sediment.</title>
        <authorList>
            <person name="Chen R.-J."/>
            <person name="Lu D.-C."/>
            <person name="Zhu K.-L."/>
            <person name="Du Z.-J."/>
        </authorList>
    </citation>
    <scope>NUCLEOTIDE SEQUENCE</scope>
    <source>
        <strain evidence="1">N1Y112</strain>
    </source>
</reference>
<organism evidence="1 2">
    <name type="scientific">Pontibacterium sinense</name>
    <dbReference type="NCBI Taxonomy" id="2781979"/>
    <lineage>
        <taxon>Bacteria</taxon>
        <taxon>Pseudomonadati</taxon>
        <taxon>Pseudomonadota</taxon>
        <taxon>Gammaproteobacteria</taxon>
        <taxon>Oceanospirillales</taxon>
        <taxon>Oceanospirillaceae</taxon>
        <taxon>Pontibacterium</taxon>
    </lineage>
</organism>
<name>A0A8J7JXM1_9GAMM</name>
<dbReference type="AlphaFoldDB" id="A0A8J7JXM1"/>
<comment type="caution">
    <text evidence="1">The sequence shown here is derived from an EMBL/GenBank/DDBJ whole genome shotgun (WGS) entry which is preliminary data.</text>
</comment>
<accession>A0A8J7JXM1</accession>
<gene>
    <name evidence="1" type="ORF">IOQ59_04325</name>
</gene>
<protein>
    <submittedName>
        <fullName evidence="1">Uncharacterized protein</fullName>
    </submittedName>
</protein>
<evidence type="ECO:0000313" key="2">
    <source>
        <dbReference type="Proteomes" id="UP000640333"/>
    </source>
</evidence>
<proteinExistence type="predicted"/>
<keyword evidence="2" id="KW-1185">Reference proteome</keyword>
<dbReference type="RefSeq" id="WP_193952031.1">
    <property type="nucleotide sequence ID" value="NZ_JADEYS010000003.1"/>
</dbReference>
<evidence type="ECO:0000313" key="1">
    <source>
        <dbReference type="EMBL" id="MBE9396483.1"/>
    </source>
</evidence>
<dbReference type="EMBL" id="JADEYS010000003">
    <property type="protein sequence ID" value="MBE9396483.1"/>
    <property type="molecule type" value="Genomic_DNA"/>
</dbReference>
<dbReference type="Proteomes" id="UP000640333">
    <property type="component" value="Unassembled WGS sequence"/>
</dbReference>
<sequence>MTISSDNLADRACQLTREFIGHACKVRDENPEYAQTPEQTAMILSLELSRIGMNVEDNQKLDILAGLKKGLNSLKLTDEERLAITAQIKGQLYPGNNA</sequence>